<evidence type="ECO:0000256" key="5">
    <source>
        <dbReference type="ARBA" id="ARBA00022552"/>
    </source>
</evidence>
<evidence type="ECO:0000256" key="3">
    <source>
        <dbReference type="ARBA" id="ARBA00012328"/>
    </source>
</evidence>
<dbReference type="GO" id="GO:0005737">
    <property type="term" value="C:cytoplasm"/>
    <property type="evidence" value="ECO:0007669"/>
    <property type="project" value="UniProtKB-SubCell"/>
</dbReference>
<dbReference type="Pfam" id="PF20260">
    <property type="entry name" value="PUA_4"/>
    <property type="match status" value="1"/>
</dbReference>
<dbReference type="PANTHER" id="PTHR30027:SF3">
    <property type="entry name" value="16S RRNA (URACIL(1498)-N(3))-METHYLTRANSFERASE"/>
    <property type="match status" value="1"/>
</dbReference>
<dbReference type="GO" id="GO:0070042">
    <property type="term" value="F:rRNA (uridine-N3-)-methyltransferase activity"/>
    <property type="evidence" value="ECO:0007669"/>
    <property type="project" value="TreeGrafter"/>
</dbReference>
<evidence type="ECO:0000256" key="1">
    <source>
        <dbReference type="ARBA" id="ARBA00004496"/>
    </source>
</evidence>
<feature type="non-terminal residue" evidence="13">
    <location>
        <position position="1"/>
    </location>
</feature>
<dbReference type="PIRSF" id="PIRSF015601">
    <property type="entry name" value="MTase_slr0722"/>
    <property type="match status" value="1"/>
</dbReference>
<keyword evidence="14" id="KW-1185">Reference proteome</keyword>
<dbReference type="InterPro" id="IPR006700">
    <property type="entry name" value="RsmE"/>
</dbReference>
<evidence type="ECO:0000256" key="4">
    <source>
        <dbReference type="ARBA" id="ARBA00022490"/>
    </source>
</evidence>
<dbReference type="NCBIfam" id="TIGR00046">
    <property type="entry name" value="RsmE family RNA methyltransferase"/>
    <property type="match status" value="1"/>
</dbReference>
<dbReference type="HOGENOM" id="CLU_1263885_0_0_7"/>
<comment type="subcellular location">
    <subcellularLocation>
        <location evidence="1">Cytoplasm</location>
    </subcellularLocation>
</comment>
<keyword evidence="8" id="KW-0949">S-adenosyl-L-methionine</keyword>
<accession>W4L461</accession>
<dbReference type="EMBL" id="AZHX01003071">
    <property type="protein sequence ID" value="ETW92126.1"/>
    <property type="molecule type" value="Genomic_DNA"/>
</dbReference>
<dbReference type="Gene3D" id="3.40.1280.10">
    <property type="match status" value="1"/>
</dbReference>
<dbReference type="PANTHER" id="PTHR30027">
    <property type="entry name" value="RIBOSOMAL RNA SMALL SUBUNIT METHYLTRANSFERASE E"/>
    <property type="match status" value="1"/>
</dbReference>
<evidence type="ECO:0000313" key="14">
    <source>
        <dbReference type="Proteomes" id="UP000019140"/>
    </source>
</evidence>
<dbReference type="CDD" id="cd18084">
    <property type="entry name" value="RsmE-like"/>
    <property type="match status" value="1"/>
</dbReference>
<dbReference type="EC" id="2.1.1.193" evidence="3"/>
<comment type="similarity">
    <text evidence="2">Belongs to the RNA methyltransferase RsmE family.</text>
</comment>
<evidence type="ECO:0000256" key="2">
    <source>
        <dbReference type="ARBA" id="ARBA00005528"/>
    </source>
</evidence>
<feature type="non-terminal residue" evidence="13">
    <location>
        <position position="219"/>
    </location>
</feature>
<dbReference type="SUPFAM" id="SSF88697">
    <property type="entry name" value="PUA domain-like"/>
    <property type="match status" value="1"/>
</dbReference>
<keyword evidence="4" id="KW-0963">Cytoplasm</keyword>
<keyword evidence="6" id="KW-0489">Methyltransferase</keyword>
<name>W4L461_9BACT</name>
<comment type="catalytic activity">
    <reaction evidence="10">
        <text>uridine(1498) in 16S rRNA + S-adenosyl-L-methionine = N(3)-methyluridine(1498) in 16S rRNA + S-adenosyl-L-homocysteine + H(+)</text>
        <dbReference type="Rhea" id="RHEA:42920"/>
        <dbReference type="Rhea" id="RHEA-COMP:10283"/>
        <dbReference type="Rhea" id="RHEA-COMP:10284"/>
        <dbReference type="ChEBI" id="CHEBI:15378"/>
        <dbReference type="ChEBI" id="CHEBI:57856"/>
        <dbReference type="ChEBI" id="CHEBI:59789"/>
        <dbReference type="ChEBI" id="CHEBI:65315"/>
        <dbReference type="ChEBI" id="CHEBI:74502"/>
        <dbReference type="EC" id="2.1.1.193"/>
    </reaction>
</comment>
<organism evidence="13 14">
    <name type="scientific">Candidatus Entotheonella gemina</name>
    <dbReference type="NCBI Taxonomy" id="1429439"/>
    <lineage>
        <taxon>Bacteria</taxon>
        <taxon>Pseudomonadati</taxon>
        <taxon>Nitrospinota/Tectimicrobiota group</taxon>
        <taxon>Candidatus Tectimicrobiota</taxon>
        <taxon>Candidatus Entotheonellia</taxon>
        <taxon>Candidatus Entotheonellales</taxon>
        <taxon>Candidatus Entotheonellaceae</taxon>
        <taxon>Candidatus Entotheonella</taxon>
    </lineage>
</organism>
<protein>
    <recommendedName>
        <fullName evidence="3">16S rRNA (uracil(1498)-N(3))-methyltransferase</fullName>
        <ecNumber evidence="3">2.1.1.193</ecNumber>
    </recommendedName>
</protein>
<evidence type="ECO:0000256" key="10">
    <source>
        <dbReference type="ARBA" id="ARBA00047944"/>
    </source>
</evidence>
<feature type="domain" description="Ribosomal RNA small subunit methyltransferase E methyltransferase" evidence="11">
    <location>
        <begin position="81"/>
        <end position="218"/>
    </location>
</feature>
<evidence type="ECO:0000256" key="9">
    <source>
        <dbReference type="ARBA" id="ARBA00025699"/>
    </source>
</evidence>
<evidence type="ECO:0000256" key="7">
    <source>
        <dbReference type="ARBA" id="ARBA00022679"/>
    </source>
</evidence>
<dbReference type="InterPro" id="IPR029026">
    <property type="entry name" value="tRNA_m1G_MTases_N"/>
</dbReference>
<dbReference type="GO" id="GO:0070475">
    <property type="term" value="P:rRNA base methylation"/>
    <property type="evidence" value="ECO:0007669"/>
    <property type="project" value="TreeGrafter"/>
</dbReference>
<comment type="function">
    <text evidence="9">Specifically methylates the N3 position of the uracil ring of uridine 1498 (m3U1498) in 16S rRNA. Acts on the fully assembled 30S ribosomal subunit.</text>
</comment>
<feature type="domain" description="Ribosomal RNA small subunit methyltransferase E PUA-like" evidence="12">
    <location>
        <begin position="28"/>
        <end position="71"/>
    </location>
</feature>
<evidence type="ECO:0000256" key="6">
    <source>
        <dbReference type="ARBA" id="ARBA00022603"/>
    </source>
</evidence>
<sequence length="219" mass="23982">GQTEHRTMRRIRLTVPPQADGMVTLAPSEAHYVARVLRLRVGDEVAAFDGQGGEWHVRLIAVAPDLVQGELIAAVPNTGSPPPLILGQALPNKHAKMELIIEKGSELGLTTLVPLYTEHVVGREALARTETKLSRWHRIAEAAARQCGRRFLLDINPPQSLSEFCVAQQSALTKMMCWEEESHRGIRDVLEASLPTGPVAVLIGPEGGWTEQEVEQARA</sequence>
<comment type="caution">
    <text evidence="13">The sequence shown here is derived from an EMBL/GenBank/DDBJ whole genome shotgun (WGS) entry which is preliminary data.</text>
</comment>
<keyword evidence="7" id="KW-0808">Transferase</keyword>
<dbReference type="AlphaFoldDB" id="W4L461"/>
<gene>
    <name evidence="13" type="ORF">ETSY2_54450</name>
</gene>
<dbReference type="InterPro" id="IPR046886">
    <property type="entry name" value="RsmE_MTase_dom"/>
</dbReference>
<evidence type="ECO:0000256" key="8">
    <source>
        <dbReference type="ARBA" id="ARBA00022691"/>
    </source>
</evidence>
<dbReference type="InterPro" id="IPR015947">
    <property type="entry name" value="PUA-like_sf"/>
</dbReference>
<evidence type="ECO:0000313" key="13">
    <source>
        <dbReference type="EMBL" id="ETW92126.1"/>
    </source>
</evidence>
<keyword evidence="5" id="KW-0698">rRNA processing</keyword>
<dbReference type="InterPro" id="IPR046887">
    <property type="entry name" value="RsmE_PUA-like"/>
</dbReference>
<evidence type="ECO:0000259" key="11">
    <source>
        <dbReference type="Pfam" id="PF04452"/>
    </source>
</evidence>
<proteinExistence type="inferred from homology"/>
<dbReference type="Proteomes" id="UP000019140">
    <property type="component" value="Unassembled WGS sequence"/>
</dbReference>
<reference evidence="13 14" key="1">
    <citation type="journal article" date="2014" name="Nature">
        <title>An environmental bacterial taxon with a large and distinct metabolic repertoire.</title>
        <authorList>
            <person name="Wilson M.C."/>
            <person name="Mori T."/>
            <person name="Ruckert C."/>
            <person name="Uria A.R."/>
            <person name="Helf M.J."/>
            <person name="Takada K."/>
            <person name="Gernert C."/>
            <person name="Steffens U.A."/>
            <person name="Heycke N."/>
            <person name="Schmitt S."/>
            <person name="Rinke C."/>
            <person name="Helfrich E.J."/>
            <person name="Brachmann A.O."/>
            <person name="Gurgui C."/>
            <person name="Wakimoto T."/>
            <person name="Kracht M."/>
            <person name="Crusemann M."/>
            <person name="Hentschel U."/>
            <person name="Abe I."/>
            <person name="Matsunaga S."/>
            <person name="Kalinowski J."/>
            <person name="Takeyama H."/>
            <person name="Piel J."/>
        </authorList>
    </citation>
    <scope>NUCLEOTIDE SEQUENCE [LARGE SCALE GENOMIC DNA]</scope>
    <source>
        <strain evidence="14">TSY2</strain>
    </source>
</reference>
<dbReference type="InterPro" id="IPR029028">
    <property type="entry name" value="Alpha/beta_knot_MTases"/>
</dbReference>
<evidence type="ECO:0000259" key="12">
    <source>
        <dbReference type="Pfam" id="PF20260"/>
    </source>
</evidence>
<dbReference type="Pfam" id="PF04452">
    <property type="entry name" value="Methyltrans_RNA"/>
    <property type="match status" value="1"/>
</dbReference>
<dbReference type="SUPFAM" id="SSF75217">
    <property type="entry name" value="alpha/beta knot"/>
    <property type="match status" value="1"/>
</dbReference>